<evidence type="ECO:0000259" key="3">
    <source>
        <dbReference type="PROSITE" id="PS52004"/>
    </source>
</evidence>
<dbReference type="InterPro" id="IPR014043">
    <property type="entry name" value="Acyl_transferase_dom"/>
</dbReference>
<dbReference type="InterPro" id="IPR050091">
    <property type="entry name" value="PKS_NRPS_Biosynth_Enz"/>
</dbReference>
<evidence type="ECO:0000313" key="4">
    <source>
        <dbReference type="EMBL" id="BAH67467.1"/>
    </source>
</evidence>
<dbReference type="GO" id="GO:0004312">
    <property type="term" value="F:fatty acid synthase activity"/>
    <property type="evidence" value="ECO:0007669"/>
    <property type="project" value="TreeGrafter"/>
</dbReference>
<evidence type="ECO:0000256" key="1">
    <source>
        <dbReference type="ARBA" id="ARBA00022679"/>
    </source>
</evidence>
<reference evidence="4" key="1">
    <citation type="submission" date="2008-03" db="EMBL/GenBank/DDBJ databases">
        <title>Partial sequencing of type-I polyketide synthase genes in Streptomyces and the application for metabolite prediction by phylogenetic analysis.</title>
        <authorList>
            <person name="Komaki H."/>
            <person name="Tamura T."/>
            <person name="Otoguro M."/>
            <person name="Nakashima T."/>
            <person name="Harayama S."/>
        </authorList>
    </citation>
    <scope>NUCLEOTIDE SEQUENCE</scope>
    <source>
        <strain evidence="4">NBRC 13976</strain>
    </source>
</reference>
<proteinExistence type="predicted"/>
<dbReference type="InterPro" id="IPR020841">
    <property type="entry name" value="PKS_Beta-ketoAc_synthase_dom"/>
</dbReference>
<feature type="domain" description="Ketosynthase family 3 (KS3)" evidence="3">
    <location>
        <begin position="1"/>
        <end position="79"/>
    </location>
</feature>
<name>C4TB31_9ACTN</name>
<dbReference type="PROSITE" id="PS52004">
    <property type="entry name" value="KS3_2"/>
    <property type="match status" value="1"/>
</dbReference>
<dbReference type="Gene3D" id="3.30.70.3290">
    <property type="match status" value="1"/>
</dbReference>
<feature type="non-terminal residue" evidence="4">
    <location>
        <position position="1"/>
    </location>
</feature>
<keyword evidence="1" id="KW-0808">Transferase</keyword>
<dbReference type="SUPFAM" id="SSF52151">
    <property type="entry name" value="FabD/lysophospholipase-like"/>
    <property type="match status" value="1"/>
</dbReference>
<accession>C4TB31</accession>
<dbReference type="InterPro" id="IPR032821">
    <property type="entry name" value="PKS_assoc"/>
</dbReference>
<dbReference type="InterPro" id="IPR016035">
    <property type="entry name" value="Acyl_Trfase/lysoPLipase"/>
</dbReference>
<protein>
    <submittedName>
        <fullName evidence="4">Polyketide synthase</fullName>
    </submittedName>
</protein>
<dbReference type="GO" id="GO:0006633">
    <property type="term" value="P:fatty acid biosynthetic process"/>
    <property type="evidence" value="ECO:0007669"/>
    <property type="project" value="TreeGrafter"/>
</dbReference>
<dbReference type="InterPro" id="IPR016039">
    <property type="entry name" value="Thiolase-like"/>
</dbReference>
<dbReference type="SUPFAM" id="SSF53901">
    <property type="entry name" value="Thiolase-like"/>
    <property type="match status" value="1"/>
</dbReference>
<evidence type="ECO:0000256" key="2">
    <source>
        <dbReference type="ARBA" id="ARBA00023268"/>
    </source>
</evidence>
<sequence length="273" mass="27740">HAQAAAGVASVIKMVQALRHGVMPPTLHAQRPSDQVDWSAGAVELLTEAREWPREGRPRRAGVSSFGVSGTNVHLILEEAPEEVAAPALSSAGVVPLVVSARSAGSLAGQAGRLATFVEETDGAALTEVAGALVAGRAVLGERAVVLADSGAEALGGLSALARGESGTNLVSGSAGSGVPGKVVWVFPGQGSQWAGMGRELLEASPVFAERIAECAAALEPWVDWSLIEVLRGEVEPALLERVDVLQPASFAVMVGLAAVWSSVGVLPDAVVG</sequence>
<dbReference type="Pfam" id="PF02801">
    <property type="entry name" value="Ketoacyl-synt_C"/>
    <property type="match status" value="1"/>
</dbReference>
<dbReference type="InterPro" id="IPR001227">
    <property type="entry name" value="Ac_transferase_dom_sf"/>
</dbReference>
<dbReference type="PANTHER" id="PTHR43775">
    <property type="entry name" value="FATTY ACID SYNTHASE"/>
    <property type="match status" value="1"/>
</dbReference>
<dbReference type="Pfam" id="PF00698">
    <property type="entry name" value="Acyl_transf_1"/>
    <property type="match status" value="1"/>
</dbReference>
<keyword evidence="2" id="KW-0511">Multifunctional enzyme</keyword>
<organism evidence="4">
    <name type="scientific">Streptomyces humidus subsp. antitumoris</name>
    <dbReference type="NCBI Taxonomy" id="285499"/>
    <lineage>
        <taxon>Bacteria</taxon>
        <taxon>Bacillati</taxon>
        <taxon>Actinomycetota</taxon>
        <taxon>Actinomycetes</taxon>
        <taxon>Kitasatosporales</taxon>
        <taxon>Streptomycetaceae</taxon>
        <taxon>Streptomyces</taxon>
    </lineage>
</organism>
<dbReference type="PANTHER" id="PTHR43775:SF51">
    <property type="entry name" value="INACTIVE PHENOLPHTHIOCEROL SYNTHESIS POLYKETIDE SYNTHASE TYPE I PKS1-RELATED"/>
    <property type="match status" value="1"/>
</dbReference>
<dbReference type="InterPro" id="IPR014031">
    <property type="entry name" value="Ketoacyl_synth_C"/>
</dbReference>
<feature type="non-terminal residue" evidence="4">
    <location>
        <position position="273"/>
    </location>
</feature>
<dbReference type="Gene3D" id="3.40.366.10">
    <property type="entry name" value="Malonyl-Coenzyme A Acyl Carrier Protein, domain 2"/>
    <property type="match status" value="1"/>
</dbReference>
<dbReference type="Pfam" id="PF16197">
    <property type="entry name" value="KAsynt_C_assoc"/>
    <property type="match status" value="1"/>
</dbReference>
<dbReference type="AlphaFoldDB" id="C4TB31"/>
<dbReference type="Gene3D" id="3.40.47.10">
    <property type="match status" value="1"/>
</dbReference>
<dbReference type="EMBL" id="AB431430">
    <property type="protein sequence ID" value="BAH67467.1"/>
    <property type="molecule type" value="Genomic_DNA"/>
</dbReference>